<proteinExistence type="predicted"/>
<comment type="caution">
    <text evidence="1">The sequence shown here is derived from an EMBL/GenBank/DDBJ whole genome shotgun (WGS) entry which is preliminary data.</text>
</comment>
<sequence>MLYRTQDRTAGGDVMPGMAAKVVITERQQQVLQTMAFSRNCPQGLAHRAEIILLAFEGLTNEESAQKLRCERHGVGIWRTRWQKAFPRLTVIECVEKPPALRDAIEEVLGDLPRAGCGGTFTAAQIAQIIAVACEPPEKSGRPVTHWTPRELTDEVIPRGIVASISVRHVGRFLKGGGPSAAQEPVLAQRESEGCGRLRAARAGGV</sequence>
<gene>
    <name evidence="1" type="ORF">FRUB_02210</name>
</gene>
<name>A0A225E0F2_9BACT</name>
<protein>
    <submittedName>
        <fullName evidence="1">Uncharacterized protein</fullName>
    </submittedName>
</protein>
<keyword evidence="2" id="KW-1185">Reference proteome</keyword>
<dbReference type="InterPro" id="IPR009057">
    <property type="entry name" value="Homeodomain-like_sf"/>
</dbReference>
<organism evidence="1 2">
    <name type="scientific">Fimbriiglobus ruber</name>
    <dbReference type="NCBI Taxonomy" id="1908690"/>
    <lineage>
        <taxon>Bacteria</taxon>
        <taxon>Pseudomonadati</taxon>
        <taxon>Planctomycetota</taxon>
        <taxon>Planctomycetia</taxon>
        <taxon>Gemmatales</taxon>
        <taxon>Gemmataceae</taxon>
        <taxon>Fimbriiglobus</taxon>
    </lineage>
</organism>
<dbReference type="AlphaFoldDB" id="A0A225E0F2"/>
<reference evidence="2" key="1">
    <citation type="submission" date="2017-06" db="EMBL/GenBank/DDBJ databases">
        <title>Genome analysis of Fimbriiglobus ruber SP5, the first member of the order Planctomycetales with confirmed chitinolytic capability.</title>
        <authorList>
            <person name="Ravin N.V."/>
            <person name="Rakitin A.L."/>
            <person name="Ivanova A.A."/>
            <person name="Beletsky A.V."/>
            <person name="Kulichevskaya I.S."/>
            <person name="Mardanov A.V."/>
            <person name="Dedysh S.N."/>
        </authorList>
    </citation>
    <scope>NUCLEOTIDE SEQUENCE [LARGE SCALE GENOMIC DNA]</scope>
    <source>
        <strain evidence="2">SP5</strain>
    </source>
</reference>
<dbReference type="SUPFAM" id="SSF46689">
    <property type="entry name" value="Homeodomain-like"/>
    <property type="match status" value="1"/>
</dbReference>
<evidence type="ECO:0000313" key="1">
    <source>
        <dbReference type="EMBL" id="OWK44278.1"/>
    </source>
</evidence>
<dbReference type="EMBL" id="NIDE01000003">
    <property type="protein sequence ID" value="OWK44278.1"/>
    <property type="molecule type" value="Genomic_DNA"/>
</dbReference>
<dbReference type="Proteomes" id="UP000214646">
    <property type="component" value="Unassembled WGS sequence"/>
</dbReference>
<evidence type="ECO:0000313" key="2">
    <source>
        <dbReference type="Proteomes" id="UP000214646"/>
    </source>
</evidence>
<accession>A0A225E0F2</accession>